<evidence type="ECO:0000313" key="2">
    <source>
        <dbReference type="EMBL" id="KAJ2001866.1"/>
    </source>
</evidence>
<dbReference type="EMBL" id="JANBQF010000358">
    <property type="protein sequence ID" value="KAJ2001866.1"/>
    <property type="molecule type" value="Genomic_DNA"/>
</dbReference>
<dbReference type="GO" id="GO:0015629">
    <property type="term" value="C:actin cytoskeleton"/>
    <property type="evidence" value="ECO:0007669"/>
    <property type="project" value="TreeGrafter"/>
</dbReference>
<dbReference type="GO" id="GO:0051016">
    <property type="term" value="P:barbed-end actin filament capping"/>
    <property type="evidence" value="ECO:0007669"/>
    <property type="project" value="TreeGrafter"/>
</dbReference>
<dbReference type="AlphaFoldDB" id="A0A9W8EIQ4"/>
<organism evidence="2 3">
    <name type="scientific">Coemansia thaxteri</name>
    <dbReference type="NCBI Taxonomy" id="2663907"/>
    <lineage>
        <taxon>Eukaryota</taxon>
        <taxon>Fungi</taxon>
        <taxon>Fungi incertae sedis</taxon>
        <taxon>Zoopagomycota</taxon>
        <taxon>Kickxellomycotina</taxon>
        <taxon>Kickxellomycetes</taxon>
        <taxon>Kickxellales</taxon>
        <taxon>Kickxellaceae</taxon>
        <taxon>Coemansia</taxon>
    </lineage>
</organism>
<evidence type="ECO:0000256" key="1">
    <source>
        <dbReference type="ARBA" id="ARBA00022737"/>
    </source>
</evidence>
<evidence type="ECO:0000313" key="3">
    <source>
        <dbReference type="Proteomes" id="UP001150907"/>
    </source>
</evidence>
<dbReference type="GO" id="GO:0005737">
    <property type="term" value="C:cytoplasm"/>
    <property type="evidence" value="ECO:0007669"/>
    <property type="project" value="TreeGrafter"/>
</dbReference>
<gene>
    <name evidence="2" type="ORF">H4R26_003905</name>
</gene>
<dbReference type="SUPFAM" id="SSF55753">
    <property type="entry name" value="Actin depolymerizing proteins"/>
    <property type="match status" value="2"/>
</dbReference>
<keyword evidence="3" id="KW-1185">Reference proteome</keyword>
<sequence length="354" mass="38725">GFDDSFEAQWTMFKCKGAVGLHVVSVPASISSLNHKDAFLFYPCLFRRLSANATSPAVAGSGALKSAASDMDADVLADVQLHTSARRLPTGTLLTQEYNRRKLICLLASRVVYVWIGAHAAAIKRDAMIRVAMEIRDKELLGKAAVVVIDESPAADSNRRRFFTQLHQAEHEGRIAPPSDMATLYKQLTPLSMAGDDIDFEKALERRKVVYGFWETVPPATILSVGADVNAAMLLKVPAGGVVVLDTWSDVFIWWRGEPGNPAVRKCATNFANMLIRDACIPPRPKSASVWHELRGFEHVIFKTKFPDWPFVFASSVPVVNTVYHTSTAADVSMSPASMPVRSVSRTSHVVAAA</sequence>
<dbReference type="InterPro" id="IPR007122">
    <property type="entry name" value="Villin/Gelsolin"/>
</dbReference>
<dbReference type="GO" id="GO:0051015">
    <property type="term" value="F:actin filament binding"/>
    <property type="evidence" value="ECO:0007669"/>
    <property type="project" value="InterPro"/>
</dbReference>
<comment type="caution">
    <text evidence="2">The sequence shown here is derived from an EMBL/GenBank/DDBJ whole genome shotgun (WGS) entry which is preliminary data.</text>
</comment>
<proteinExistence type="predicted"/>
<name>A0A9W8EIQ4_9FUNG</name>
<dbReference type="Gene3D" id="3.40.20.10">
    <property type="entry name" value="Severin"/>
    <property type="match status" value="2"/>
</dbReference>
<dbReference type="GO" id="GO:0005546">
    <property type="term" value="F:phosphatidylinositol-4,5-bisphosphate binding"/>
    <property type="evidence" value="ECO:0007669"/>
    <property type="project" value="TreeGrafter"/>
</dbReference>
<dbReference type="OrthoDB" id="6375767at2759"/>
<dbReference type="GO" id="GO:0051014">
    <property type="term" value="P:actin filament severing"/>
    <property type="evidence" value="ECO:0007669"/>
    <property type="project" value="TreeGrafter"/>
</dbReference>
<accession>A0A9W8EIQ4</accession>
<feature type="non-terminal residue" evidence="2">
    <location>
        <position position="1"/>
    </location>
</feature>
<dbReference type="Proteomes" id="UP001150907">
    <property type="component" value="Unassembled WGS sequence"/>
</dbReference>
<evidence type="ECO:0008006" key="4">
    <source>
        <dbReference type="Google" id="ProtNLM"/>
    </source>
</evidence>
<dbReference type="PANTHER" id="PTHR11977:SF51">
    <property type="entry name" value="PROTEIN FLIGHTLESS-1 HOMOLOG"/>
    <property type="match status" value="1"/>
</dbReference>
<dbReference type="InterPro" id="IPR029006">
    <property type="entry name" value="ADF-H/Gelsolin-like_dom_sf"/>
</dbReference>
<dbReference type="GO" id="GO:0008154">
    <property type="term" value="P:actin polymerization or depolymerization"/>
    <property type="evidence" value="ECO:0007669"/>
    <property type="project" value="TreeGrafter"/>
</dbReference>
<protein>
    <recommendedName>
        <fullName evidence="4">Gelsolin-like domain-containing protein</fullName>
    </recommendedName>
</protein>
<dbReference type="PANTHER" id="PTHR11977">
    <property type="entry name" value="VILLIN"/>
    <property type="match status" value="1"/>
</dbReference>
<reference evidence="2" key="1">
    <citation type="submission" date="2022-07" db="EMBL/GenBank/DDBJ databases">
        <title>Phylogenomic reconstructions and comparative analyses of Kickxellomycotina fungi.</title>
        <authorList>
            <person name="Reynolds N.K."/>
            <person name="Stajich J.E."/>
            <person name="Barry K."/>
            <person name="Grigoriev I.V."/>
            <person name="Crous P."/>
            <person name="Smith M.E."/>
        </authorList>
    </citation>
    <scope>NUCLEOTIDE SEQUENCE</scope>
    <source>
        <strain evidence="2">IMI 214461</strain>
    </source>
</reference>
<keyword evidence="1" id="KW-0677">Repeat</keyword>